<reference evidence="3" key="1">
    <citation type="journal article" date="2018" name="Nat. Microbiol.">
        <title>Leveraging single-cell genomics to expand the fungal tree of life.</title>
        <authorList>
            <person name="Ahrendt S.R."/>
            <person name="Quandt C.A."/>
            <person name="Ciobanu D."/>
            <person name="Clum A."/>
            <person name="Salamov A."/>
            <person name="Andreopoulos B."/>
            <person name="Cheng J.F."/>
            <person name="Woyke T."/>
            <person name="Pelin A."/>
            <person name="Henrissat B."/>
            <person name="Reynolds N.K."/>
            <person name="Benny G.L."/>
            <person name="Smith M.E."/>
            <person name="James T.Y."/>
            <person name="Grigoriev I.V."/>
        </authorList>
    </citation>
    <scope>NUCLEOTIDE SEQUENCE [LARGE SCALE GENOMIC DNA]</scope>
    <source>
        <strain evidence="3">Benny S71-1</strain>
    </source>
</reference>
<accession>A0A4P9Z778</accession>
<keyword evidence="1" id="KW-1133">Transmembrane helix</keyword>
<keyword evidence="1" id="KW-0812">Transmembrane</keyword>
<proteinExistence type="predicted"/>
<protein>
    <submittedName>
        <fullName evidence="2">Uncharacterized protein</fullName>
    </submittedName>
</protein>
<keyword evidence="3" id="KW-1185">Reference proteome</keyword>
<feature type="transmembrane region" description="Helical" evidence="1">
    <location>
        <begin position="114"/>
        <end position="133"/>
    </location>
</feature>
<dbReference type="EMBL" id="KZ989124">
    <property type="protein sequence ID" value="RKP28042.1"/>
    <property type="molecule type" value="Genomic_DNA"/>
</dbReference>
<evidence type="ECO:0000256" key="1">
    <source>
        <dbReference type="SAM" id="Phobius"/>
    </source>
</evidence>
<dbReference type="AlphaFoldDB" id="A0A4P9Z778"/>
<dbReference type="Proteomes" id="UP000278143">
    <property type="component" value="Unassembled WGS sequence"/>
</dbReference>
<gene>
    <name evidence="2" type="ORF">SYNPS1DRAFT_20598</name>
</gene>
<feature type="transmembrane region" description="Helical" evidence="1">
    <location>
        <begin position="84"/>
        <end position="102"/>
    </location>
</feature>
<organism evidence="2 3">
    <name type="scientific">Syncephalis pseudoplumigaleata</name>
    <dbReference type="NCBI Taxonomy" id="1712513"/>
    <lineage>
        <taxon>Eukaryota</taxon>
        <taxon>Fungi</taxon>
        <taxon>Fungi incertae sedis</taxon>
        <taxon>Zoopagomycota</taxon>
        <taxon>Zoopagomycotina</taxon>
        <taxon>Zoopagomycetes</taxon>
        <taxon>Zoopagales</taxon>
        <taxon>Piptocephalidaceae</taxon>
        <taxon>Syncephalis</taxon>
    </lineage>
</organism>
<keyword evidence="1" id="KW-0472">Membrane</keyword>
<sequence length="147" mass="16003">MTVQTREFNHHRYEFVRGNDGDFIAYQRHLGDGDKTAGDVAGSHANGKAAARSDGFPDRTLRPTEGLVADVTAPARRTAAMTEWLLGTLLVLILIIKLLDYLELFDVLDFLSAVLKLTGALFFGIASLIIWASRKLLGKSGGRTEAG</sequence>
<name>A0A4P9Z778_9FUNG</name>
<evidence type="ECO:0000313" key="3">
    <source>
        <dbReference type="Proteomes" id="UP000278143"/>
    </source>
</evidence>
<evidence type="ECO:0000313" key="2">
    <source>
        <dbReference type="EMBL" id="RKP28042.1"/>
    </source>
</evidence>